<accession>A0A8S1GZ68</accession>
<dbReference type="EMBL" id="CAJGYM010000008">
    <property type="protein sequence ID" value="CAD6188601.1"/>
    <property type="molecule type" value="Genomic_DNA"/>
</dbReference>
<dbReference type="PANTHER" id="PTHR23157">
    <property type="entry name" value="GRIP AND COILED-COIL DOMAIN-CONTAINING PROTEIN 1"/>
    <property type="match status" value="1"/>
</dbReference>
<feature type="coiled-coil region" evidence="2">
    <location>
        <begin position="266"/>
        <end position="346"/>
    </location>
</feature>
<feature type="coiled-coil region" evidence="2">
    <location>
        <begin position="108"/>
        <end position="237"/>
    </location>
</feature>
<feature type="coiled-coil region" evidence="2">
    <location>
        <begin position="376"/>
        <end position="435"/>
    </location>
</feature>
<dbReference type="OrthoDB" id="1926336at2759"/>
<dbReference type="InterPro" id="IPR051952">
    <property type="entry name" value="Golgi-autophagy_related"/>
</dbReference>
<dbReference type="InterPro" id="IPR000237">
    <property type="entry name" value="GRIP_dom"/>
</dbReference>
<evidence type="ECO:0000259" key="3">
    <source>
        <dbReference type="PROSITE" id="PS50913"/>
    </source>
</evidence>
<evidence type="ECO:0000313" key="5">
    <source>
        <dbReference type="Proteomes" id="UP000835052"/>
    </source>
</evidence>
<dbReference type="AlphaFoldDB" id="A0A8S1GZ68"/>
<evidence type="ECO:0000313" key="4">
    <source>
        <dbReference type="EMBL" id="CAD6188601.1"/>
    </source>
</evidence>
<name>A0A8S1GZ68_9PELO</name>
<dbReference type="Pfam" id="PF01465">
    <property type="entry name" value="GRIP"/>
    <property type="match status" value="1"/>
</dbReference>
<gene>
    <name evidence="4" type="ORF">CAUJ_LOCUS4520</name>
</gene>
<dbReference type="Proteomes" id="UP000835052">
    <property type="component" value="Unassembled WGS sequence"/>
</dbReference>
<organism evidence="4 5">
    <name type="scientific">Caenorhabditis auriculariae</name>
    <dbReference type="NCBI Taxonomy" id="2777116"/>
    <lineage>
        <taxon>Eukaryota</taxon>
        <taxon>Metazoa</taxon>
        <taxon>Ecdysozoa</taxon>
        <taxon>Nematoda</taxon>
        <taxon>Chromadorea</taxon>
        <taxon>Rhabditida</taxon>
        <taxon>Rhabditina</taxon>
        <taxon>Rhabditomorpha</taxon>
        <taxon>Rhabditoidea</taxon>
        <taxon>Rhabditidae</taxon>
        <taxon>Peloderinae</taxon>
        <taxon>Caenorhabditis</taxon>
    </lineage>
</organism>
<dbReference type="GO" id="GO:0005794">
    <property type="term" value="C:Golgi apparatus"/>
    <property type="evidence" value="ECO:0007669"/>
    <property type="project" value="TreeGrafter"/>
</dbReference>
<evidence type="ECO:0000256" key="1">
    <source>
        <dbReference type="ARBA" id="ARBA00023054"/>
    </source>
</evidence>
<keyword evidence="5" id="KW-1185">Reference proteome</keyword>
<dbReference type="Pfam" id="PF16704">
    <property type="entry name" value="Rab_bind"/>
    <property type="match status" value="1"/>
</dbReference>
<dbReference type="InterPro" id="IPR032023">
    <property type="entry name" value="GCC2_Rab_bind"/>
</dbReference>
<feature type="coiled-coil region" evidence="2">
    <location>
        <begin position="38"/>
        <end position="79"/>
    </location>
</feature>
<proteinExistence type="predicted"/>
<feature type="domain" description="GRIP" evidence="3">
    <location>
        <begin position="567"/>
        <end position="619"/>
    </location>
</feature>
<protein>
    <recommendedName>
        <fullName evidence="3">GRIP domain-containing protein</fullName>
    </recommendedName>
</protein>
<dbReference type="SMART" id="SM00755">
    <property type="entry name" value="Grip"/>
    <property type="match status" value="1"/>
</dbReference>
<feature type="coiled-coil region" evidence="2">
    <location>
        <begin position="513"/>
        <end position="571"/>
    </location>
</feature>
<comment type="caution">
    <text evidence="4">The sequence shown here is derived from an EMBL/GenBank/DDBJ whole genome shotgun (WGS) entry which is preliminary data.</text>
</comment>
<reference evidence="4" key="1">
    <citation type="submission" date="2020-10" db="EMBL/GenBank/DDBJ databases">
        <authorList>
            <person name="Kikuchi T."/>
        </authorList>
    </citation>
    <scope>NUCLEOTIDE SEQUENCE</scope>
    <source>
        <strain evidence="4">NKZ352</strain>
    </source>
</reference>
<dbReference type="PROSITE" id="PS50913">
    <property type="entry name" value="GRIP"/>
    <property type="match status" value="1"/>
</dbReference>
<evidence type="ECO:0000256" key="2">
    <source>
        <dbReference type="SAM" id="Coils"/>
    </source>
</evidence>
<keyword evidence="1 2" id="KW-0175">Coiled coil</keyword>
<sequence length="648" mass="73744">MSEGVDPLQRATSSSVNKIDLLSKEDVVKFAKKQVTHIGELKSRNATLENNLKNARAEVSTANEEIELLRTVNEKLTQDLAARSTDPDFEQNKGETEEKLARESTANAEVLGLEIKDLESKVDHLNRALREKIEAVVRAQEVIAESDNTIIELRRSKTKAETEREEFEKRCARFTEELNEERKLTKDLTSRLETAENKRVVSQEKRDTETIALARRLAESEQRTRTLEDVVEALREDNLKLTADYHDSKARIAHIESDYNSYKSKVTFILEQNENQQKEKNEAEKTNVEELRKLQEDLNQAQAEILKMKSKEESATEELLNVKSRFEQLTQKIQDLQQDNLQMRTAHMDDIIRIQQSSADAVQKADRERCDALSKLEDVNNQLKLLASAKQKLELHSTSEVEREKASAASVAKKLEEALSRVSLLEEEILAAKQTTKGHVQQKLVVAVSPLEQIGKIGALKSTMAGPVTSSVSVASEPTQGDVSLEKVLFGDDDDDFNTNSDIGRDDSVEWQREKMQEEIENLKHSSAHMRELLNDLETSNRCLLEQNDFLKNEIRRAEREEERKNELSDSRNMEYLKNVFVNFLTPRERLDGEHEQLIVVLERILHLSPVEANVVRTAAGVLSHDERSPTTSANATWGSYFTGWTSN</sequence>
<dbReference type="PANTHER" id="PTHR23157:SF26">
    <property type="entry name" value="GRIP AND COILED-COIL DOMAIN-CONTAINING PROTEIN 2"/>
    <property type="match status" value="1"/>
</dbReference>